<sequence length="176" mass="19153">MNRRLAQGIQVTEPQPGPAVPAIVALGSNLGDRVALLNAAIADLGRLPLTSGVHVATPIETVAVRPDGPDADAPAYLNTVALISTRLAPSILLSYLHAIEDRHGRERRERWGDRTLDLDLIVYGDLRVDTPRLTVPHPRAAERPFVLDPWLQLDPDAVIPGLGRVDALRAQLEQDR</sequence>
<feature type="domain" description="7,8-dihydro-6-hydroxymethylpterin-pyrophosphokinase" evidence="9">
    <location>
        <begin position="23"/>
        <end position="155"/>
    </location>
</feature>
<keyword evidence="11" id="KW-1185">Reference proteome</keyword>
<evidence type="ECO:0000313" key="11">
    <source>
        <dbReference type="Proteomes" id="UP000326838"/>
    </source>
</evidence>
<dbReference type="InterPro" id="IPR035907">
    <property type="entry name" value="Hppk_sf"/>
</dbReference>
<dbReference type="GO" id="GO:0046654">
    <property type="term" value="P:tetrahydrofolate biosynthetic process"/>
    <property type="evidence" value="ECO:0007669"/>
    <property type="project" value="UniProtKB-UniPathway"/>
</dbReference>
<dbReference type="EC" id="2.7.6.3" evidence="3"/>
<keyword evidence="7" id="KW-0067">ATP-binding</keyword>
<comment type="pathway">
    <text evidence="2">Cofactor biosynthesis; tetrahydrofolate biosynthesis; 2-amino-4-hydroxy-6-hydroxymethyl-7,8-dihydropteridine diphosphate from 7,8-dihydroneopterin triphosphate: step 4/4.</text>
</comment>
<keyword evidence="5" id="KW-0547">Nucleotide-binding</keyword>
<keyword evidence="8" id="KW-0289">Folate biosynthesis</keyword>
<dbReference type="SUPFAM" id="SSF55083">
    <property type="entry name" value="6-hydroxymethyl-7,8-dihydropterin pyrophosphokinase, HPPK"/>
    <property type="match status" value="1"/>
</dbReference>
<dbReference type="InterPro" id="IPR000550">
    <property type="entry name" value="Hppk"/>
</dbReference>
<keyword evidence="6 10" id="KW-0418">Kinase</keyword>
<comment type="catalytic activity">
    <reaction evidence="1">
        <text>6-hydroxymethyl-7,8-dihydropterin + ATP = (7,8-dihydropterin-6-yl)methyl diphosphate + AMP + H(+)</text>
        <dbReference type="Rhea" id="RHEA:11412"/>
        <dbReference type="ChEBI" id="CHEBI:15378"/>
        <dbReference type="ChEBI" id="CHEBI:30616"/>
        <dbReference type="ChEBI" id="CHEBI:44841"/>
        <dbReference type="ChEBI" id="CHEBI:72950"/>
        <dbReference type="ChEBI" id="CHEBI:456215"/>
        <dbReference type="EC" id="2.7.6.3"/>
    </reaction>
</comment>
<evidence type="ECO:0000256" key="8">
    <source>
        <dbReference type="ARBA" id="ARBA00022909"/>
    </source>
</evidence>
<dbReference type="GO" id="GO:0016301">
    <property type="term" value="F:kinase activity"/>
    <property type="evidence" value="ECO:0007669"/>
    <property type="project" value="UniProtKB-KW"/>
</dbReference>
<reference evidence="11" key="1">
    <citation type="submission" date="2019-09" db="EMBL/GenBank/DDBJ databases">
        <title>Mumia zhuanghuii sp. nov. isolated from the intestinal contents of plateau pika (Ochotona curzoniae) in the Qinghai-Tibet plateau of China.</title>
        <authorList>
            <person name="Tian Z."/>
        </authorList>
    </citation>
    <scope>NUCLEOTIDE SEQUENCE [LARGE SCALE GENOMIC DNA]</scope>
    <source>
        <strain evidence="11">L-033</strain>
    </source>
</reference>
<dbReference type="Pfam" id="PF01288">
    <property type="entry name" value="HPPK"/>
    <property type="match status" value="1"/>
</dbReference>
<evidence type="ECO:0000256" key="7">
    <source>
        <dbReference type="ARBA" id="ARBA00022840"/>
    </source>
</evidence>
<dbReference type="PANTHER" id="PTHR43071:SF1">
    <property type="entry name" value="2-AMINO-4-HYDROXY-6-HYDROXYMETHYLDIHYDROPTERIDINE PYROPHOSPHOKINASE"/>
    <property type="match status" value="1"/>
</dbReference>
<dbReference type="RefSeq" id="WP_150895213.1">
    <property type="nucleotide sequence ID" value="NZ_VYUY01000020.1"/>
</dbReference>
<evidence type="ECO:0000256" key="5">
    <source>
        <dbReference type="ARBA" id="ARBA00022741"/>
    </source>
</evidence>
<name>A0A5N0T9D0_9MICO</name>
<protein>
    <recommendedName>
        <fullName evidence="3">2-amino-4-hydroxy-6-hydroxymethyldihydropteridine diphosphokinase</fullName>
        <ecNumber evidence="3">2.7.6.3</ecNumber>
    </recommendedName>
</protein>
<dbReference type="AlphaFoldDB" id="A0A5N0T9D0"/>
<dbReference type="GO" id="GO:0046656">
    <property type="term" value="P:folic acid biosynthetic process"/>
    <property type="evidence" value="ECO:0007669"/>
    <property type="project" value="UniProtKB-KW"/>
</dbReference>
<evidence type="ECO:0000256" key="4">
    <source>
        <dbReference type="ARBA" id="ARBA00022679"/>
    </source>
</evidence>
<evidence type="ECO:0000256" key="3">
    <source>
        <dbReference type="ARBA" id="ARBA00013253"/>
    </source>
</evidence>
<keyword evidence="4 10" id="KW-0808">Transferase</keyword>
<dbReference type="GO" id="GO:0003848">
    <property type="term" value="F:2-amino-4-hydroxy-6-hydroxymethyldihydropteridine diphosphokinase activity"/>
    <property type="evidence" value="ECO:0007669"/>
    <property type="project" value="UniProtKB-EC"/>
</dbReference>
<dbReference type="UniPathway" id="UPA00077">
    <property type="reaction ID" value="UER00155"/>
</dbReference>
<evidence type="ECO:0000256" key="2">
    <source>
        <dbReference type="ARBA" id="ARBA00005051"/>
    </source>
</evidence>
<dbReference type="GO" id="GO:0005524">
    <property type="term" value="F:ATP binding"/>
    <property type="evidence" value="ECO:0007669"/>
    <property type="project" value="UniProtKB-KW"/>
</dbReference>
<dbReference type="EMBL" id="VYUY01000020">
    <property type="protein sequence ID" value="KAA9130396.1"/>
    <property type="molecule type" value="Genomic_DNA"/>
</dbReference>
<evidence type="ECO:0000259" key="9">
    <source>
        <dbReference type="Pfam" id="PF01288"/>
    </source>
</evidence>
<proteinExistence type="predicted"/>
<dbReference type="Gene3D" id="3.30.70.560">
    <property type="entry name" value="7,8-Dihydro-6-hydroxymethylpterin-pyrophosphokinase HPPK"/>
    <property type="match status" value="1"/>
</dbReference>
<accession>A0A5N0T9D0</accession>
<evidence type="ECO:0000256" key="6">
    <source>
        <dbReference type="ARBA" id="ARBA00022777"/>
    </source>
</evidence>
<comment type="caution">
    <text evidence="10">The sequence shown here is derived from an EMBL/GenBank/DDBJ whole genome shotgun (WGS) entry which is preliminary data.</text>
</comment>
<evidence type="ECO:0000313" key="10">
    <source>
        <dbReference type="EMBL" id="KAA9130396.1"/>
    </source>
</evidence>
<gene>
    <name evidence="10" type="primary">folK</name>
    <name evidence="10" type="ORF">F6B40_14305</name>
</gene>
<dbReference type="PANTHER" id="PTHR43071">
    <property type="entry name" value="2-AMINO-4-HYDROXY-6-HYDROXYMETHYLDIHYDROPTERIDINE PYROPHOSPHOKINASE"/>
    <property type="match status" value="1"/>
</dbReference>
<dbReference type="CDD" id="cd00483">
    <property type="entry name" value="HPPK"/>
    <property type="match status" value="1"/>
</dbReference>
<evidence type="ECO:0000256" key="1">
    <source>
        <dbReference type="ARBA" id="ARBA00000198"/>
    </source>
</evidence>
<organism evidence="10 11">
    <name type="scientific">Microbacterium caowuchunii</name>
    <dbReference type="NCBI Taxonomy" id="2614638"/>
    <lineage>
        <taxon>Bacteria</taxon>
        <taxon>Bacillati</taxon>
        <taxon>Actinomycetota</taxon>
        <taxon>Actinomycetes</taxon>
        <taxon>Micrococcales</taxon>
        <taxon>Microbacteriaceae</taxon>
        <taxon>Microbacterium</taxon>
    </lineage>
</organism>
<dbReference type="NCBIfam" id="TIGR01498">
    <property type="entry name" value="folK"/>
    <property type="match status" value="1"/>
</dbReference>
<dbReference type="Proteomes" id="UP000326838">
    <property type="component" value="Unassembled WGS sequence"/>
</dbReference>